<dbReference type="SUPFAM" id="SSF50494">
    <property type="entry name" value="Trypsin-like serine proteases"/>
    <property type="match status" value="1"/>
</dbReference>
<evidence type="ECO:0000313" key="3">
    <source>
        <dbReference type="EMBL" id="MBI2678340.1"/>
    </source>
</evidence>
<reference evidence="3" key="1">
    <citation type="submission" date="2020-07" db="EMBL/GenBank/DDBJ databases">
        <title>Huge and variable diversity of episymbiotic CPR bacteria and DPANN archaea in groundwater ecosystems.</title>
        <authorList>
            <person name="He C.Y."/>
            <person name="Keren R."/>
            <person name="Whittaker M."/>
            <person name="Farag I.F."/>
            <person name="Doudna J."/>
            <person name="Cate J.H.D."/>
            <person name="Banfield J.F."/>
        </authorList>
    </citation>
    <scope>NUCLEOTIDE SEQUENCE</scope>
    <source>
        <strain evidence="3">NC_groundwater_580_Pr5_B-0.1um_64_19</strain>
    </source>
</reference>
<dbReference type="Gene3D" id="2.40.10.120">
    <property type="match status" value="1"/>
</dbReference>
<proteinExistence type="predicted"/>
<dbReference type="InterPro" id="IPR009003">
    <property type="entry name" value="Peptidase_S1_PA"/>
</dbReference>
<name>A0A932EQZ3_9BACT</name>
<evidence type="ECO:0000256" key="1">
    <source>
        <dbReference type="SAM" id="MobiDB-lite"/>
    </source>
</evidence>
<dbReference type="InterPro" id="IPR001940">
    <property type="entry name" value="Peptidase_S1C"/>
</dbReference>
<evidence type="ECO:0000313" key="4">
    <source>
        <dbReference type="Proteomes" id="UP000779809"/>
    </source>
</evidence>
<feature type="chain" id="PRO_5036760638" evidence="2">
    <location>
        <begin position="19"/>
        <end position="260"/>
    </location>
</feature>
<dbReference type="Pfam" id="PF13365">
    <property type="entry name" value="Trypsin_2"/>
    <property type="match status" value="1"/>
</dbReference>
<protein>
    <submittedName>
        <fullName evidence="3">Trypsin-like peptidase domain-containing protein</fullName>
    </submittedName>
</protein>
<feature type="region of interest" description="Disordered" evidence="1">
    <location>
        <begin position="230"/>
        <end position="260"/>
    </location>
</feature>
<comment type="caution">
    <text evidence="3">The sequence shown here is derived from an EMBL/GenBank/DDBJ whole genome shotgun (WGS) entry which is preliminary data.</text>
</comment>
<evidence type="ECO:0000256" key="2">
    <source>
        <dbReference type="SAM" id="SignalP"/>
    </source>
</evidence>
<accession>A0A932EQZ3</accession>
<dbReference type="PANTHER" id="PTHR22939">
    <property type="entry name" value="SERINE PROTEASE FAMILY S1C HTRA-RELATED"/>
    <property type="match status" value="1"/>
</dbReference>
<dbReference type="EMBL" id="JACPNR010000006">
    <property type="protein sequence ID" value="MBI2678340.1"/>
    <property type="molecule type" value="Genomic_DNA"/>
</dbReference>
<dbReference type="GO" id="GO:0042597">
    <property type="term" value="C:periplasmic space"/>
    <property type="evidence" value="ECO:0007669"/>
    <property type="project" value="TreeGrafter"/>
</dbReference>
<dbReference type="PANTHER" id="PTHR22939:SF129">
    <property type="entry name" value="SERINE PROTEASE HTRA2, MITOCHONDRIAL"/>
    <property type="match status" value="1"/>
</dbReference>
<feature type="compositionally biased region" description="Basic and acidic residues" evidence="1">
    <location>
        <begin position="234"/>
        <end position="254"/>
    </location>
</feature>
<gene>
    <name evidence="3" type="ORF">HYX28_06130</name>
</gene>
<dbReference type="Proteomes" id="UP000779809">
    <property type="component" value="Unassembled WGS sequence"/>
</dbReference>
<dbReference type="GO" id="GO:0004252">
    <property type="term" value="F:serine-type endopeptidase activity"/>
    <property type="evidence" value="ECO:0007669"/>
    <property type="project" value="InterPro"/>
</dbReference>
<dbReference type="PRINTS" id="PR00834">
    <property type="entry name" value="PROTEASES2C"/>
</dbReference>
<dbReference type="GO" id="GO:0006515">
    <property type="term" value="P:protein quality control for misfolded or incompletely synthesized proteins"/>
    <property type="evidence" value="ECO:0007669"/>
    <property type="project" value="TreeGrafter"/>
</dbReference>
<keyword evidence="2" id="KW-0732">Signal</keyword>
<feature type="signal peptide" evidence="2">
    <location>
        <begin position="1"/>
        <end position="18"/>
    </location>
</feature>
<sequence length="260" mass="26950">MNTKLAFAVFASMLGVAAAQQPRAGTSKQPSRVPKSYTASAILAENRSAVGVIVAAGNNNAKLGTGVFVNGTGLMLTNFHVVDGTDAVAVQMSDGSVRAVSSARAYDVDNDLVLLQVDMRQSIPSVLGDSDRIVVGEPIVVISNPEGLEQTVTNGLVSGIRSLGGRTLLQISAPISSGSSGGPVYNMRGEVIGLAVASLETGQNLNFAVPINYSRPLLLSKMTIPITALPRPKARLDNQRGQDSDKPSEGDQQKKAGGPP</sequence>
<organism evidence="3 4">
    <name type="scientific">Candidatus Korobacter versatilis</name>
    <dbReference type="NCBI Taxonomy" id="658062"/>
    <lineage>
        <taxon>Bacteria</taxon>
        <taxon>Pseudomonadati</taxon>
        <taxon>Acidobacteriota</taxon>
        <taxon>Terriglobia</taxon>
        <taxon>Terriglobales</taxon>
        <taxon>Candidatus Korobacteraceae</taxon>
        <taxon>Candidatus Korobacter</taxon>
    </lineage>
</organism>
<dbReference type="AlphaFoldDB" id="A0A932EQZ3"/>